<evidence type="ECO:0000256" key="2">
    <source>
        <dbReference type="ARBA" id="ARBA00022679"/>
    </source>
</evidence>
<accession>B9LZZ0</accession>
<keyword evidence="6" id="KW-1185">Reference proteome</keyword>
<keyword evidence="1" id="KW-0673">Quorum sensing</keyword>
<dbReference type="PANTHER" id="PTHR39322">
    <property type="entry name" value="ACYL-HOMOSERINE-LACTONE SYNTHASE"/>
    <property type="match status" value="1"/>
</dbReference>
<dbReference type="STRING" id="316067.Geob_2417"/>
<proteinExistence type="predicted"/>
<dbReference type="OrthoDB" id="187732at2"/>
<name>B9LZZ0_GEODF</name>
<dbReference type="InterPro" id="IPR016181">
    <property type="entry name" value="Acyl_CoA_acyltransferase"/>
</dbReference>
<dbReference type="AlphaFoldDB" id="B9LZZ0"/>
<sequence length="245" mass="27870">MIAISKHVATPAANGLKSDVFIREGGLYVTNIVAKEDIFKAHSLRYRVFCDELGWAPQNFCKLDIDNYDDGAVFFGVFDVNNDLKAFLRIVTSDHPFMIENEFPFLVKAGSTISKRDDVVEVSRLCVDADARSETFSGNFGVHTASLLLYKGVYHWCLKNRINYLYLVVDYKVFRLLNVKGFPCRLIGDPKVMPDGVVAVAAMLNWREFEELNLVGTKNLKSWFSQYQLPPPTVQLPQREFCSQH</sequence>
<organism evidence="5 6">
    <name type="scientific">Geotalea daltonii (strain DSM 22248 / JCM 15807 / FRC-32)</name>
    <name type="common">Geobacter daltonii</name>
    <dbReference type="NCBI Taxonomy" id="316067"/>
    <lineage>
        <taxon>Bacteria</taxon>
        <taxon>Pseudomonadati</taxon>
        <taxon>Thermodesulfobacteriota</taxon>
        <taxon>Desulfuromonadia</taxon>
        <taxon>Geobacterales</taxon>
        <taxon>Geobacteraceae</taxon>
        <taxon>Geotalea</taxon>
    </lineage>
</organism>
<evidence type="ECO:0000313" key="6">
    <source>
        <dbReference type="Proteomes" id="UP000007721"/>
    </source>
</evidence>
<dbReference type="GO" id="GO:0009372">
    <property type="term" value="P:quorum sensing"/>
    <property type="evidence" value="ECO:0007669"/>
    <property type="project" value="UniProtKB-KW"/>
</dbReference>
<dbReference type="GO" id="GO:0016740">
    <property type="term" value="F:transferase activity"/>
    <property type="evidence" value="ECO:0007669"/>
    <property type="project" value="UniProtKB-KW"/>
</dbReference>
<dbReference type="KEGG" id="geo:Geob_2417"/>
<dbReference type="Gene3D" id="3.40.630.30">
    <property type="match status" value="1"/>
</dbReference>
<keyword evidence="3" id="KW-0949">S-adenosyl-L-methionine</keyword>
<dbReference type="PRINTS" id="PR01549">
    <property type="entry name" value="AUTOINDCRSYN"/>
</dbReference>
<gene>
    <name evidence="5" type="ordered locus">Geob_2417</name>
</gene>
<dbReference type="Pfam" id="PF00765">
    <property type="entry name" value="Autoind_synth"/>
    <property type="match status" value="1"/>
</dbReference>
<evidence type="ECO:0000313" key="5">
    <source>
        <dbReference type="EMBL" id="ACM20770.1"/>
    </source>
</evidence>
<evidence type="ECO:0000256" key="1">
    <source>
        <dbReference type="ARBA" id="ARBA00022654"/>
    </source>
</evidence>
<dbReference type="InterPro" id="IPR001690">
    <property type="entry name" value="Autoind_synthase"/>
</dbReference>
<dbReference type="Proteomes" id="UP000007721">
    <property type="component" value="Chromosome"/>
</dbReference>
<dbReference type="HOGENOM" id="CLU_1270623_0_0_7"/>
<dbReference type="eggNOG" id="COG3916">
    <property type="taxonomic scope" value="Bacteria"/>
</dbReference>
<keyword evidence="4" id="KW-0071">Autoinducer synthesis</keyword>
<dbReference type="GO" id="GO:0007165">
    <property type="term" value="P:signal transduction"/>
    <property type="evidence" value="ECO:0007669"/>
    <property type="project" value="TreeGrafter"/>
</dbReference>
<dbReference type="PROSITE" id="PS51187">
    <property type="entry name" value="AUTOINDUCER_SYNTH_2"/>
    <property type="match status" value="1"/>
</dbReference>
<dbReference type="EMBL" id="CP001390">
    <property type="protein sequence ID" value="ACM20770.1"/>
    <property type="molecule type" value="Genomic_DNA"/>
</dbReference>
<evidence type="ECO:0000256" key="4">
    <source>
        <dbReference type="ARBA" id="ARBA00022929"/>
    </source>
</evidence>
<evidence type="ECO:0000256" key="3">
    <source>
        <dbReference type="ARBA" id="ARBA00022691"/>
    </source>
</evidence>
<dbReference type="SUPFAM" id="SSF55729">
    <property type="entry name" value="Acyl-CoA N-acyltransferases (Nat)"/>
    <property type="match status" value="1"/>
</dbReference>
<dbReference type="PANTHER" id="PTHR39322:SF1">
    <property type="entry name" value="ISOVALERYL-HOMOSERINE LACTONE SYNTHASE"/>
    <property type="match status" value="1"/>
</dbReference>
<reference evidence="5 6" key="1">
    <citation type="submission" date="2009-01" db="EMBL/GenBank/DDBJ databases">
        <title>Complete sequence of Geobacter sp. FRC-32.</title>
        <authorList>
            <consortium name="US DOE Joint Genome Institute"/>
            <person name="Lucas S."/>
            <person name="Copeland A."/>
            <person name="Lapidus A."/>
            <person name="Glavina del Rio T."/>
            <person name="Dalin E."/>
            <person name="Tice H."/>
            <person name="Bruce D."/>
            <person name="Goodwin L."/>
            <person name="Pitluck S."/>
            <person name="Saunders E."/>
            <person name="Brettin T."/>
            <person name="Detter J.C."/>
            <person name="Han C."/>
            <person name="Larimer F."/>
            <person name="Land M."/>
            <person name="Hauser L."/>
            <person name="Kyrpides N."/>
            <person name="Ovchinnikova G."/>
            <person name="Kostka J."/>
            <person name="Richardson P."/>
        </authorList>
    </citation>
    <scope>NUCLEOTIDE SEQUENCE [LARGE SCALE GENOMIC DNA]</scope>
    <source>
        <strain evidence="6">DSM 22248 / JCM 15807 / FRC-32</strain>
    </source>
</reference>
<protein>
    <submittedName>
        <fullName evidence="5">N-acylhomoserine lactone synthetase-related protein</fullName>
    </submittedName>
</protein>
<keyword evidence="2" id="KW-0808">Transferase</keyword>
<dbReference type="RefSeq" id="WP_012647499.1">
    <property type="nucleotide sequence ID" value="NC_011979.1"/>
</dbReference>